<dbReference type="PANTHER" id="PTHR21660:SF1">
    <property type="entry name" value="ACYL-COENZYME A THIOESTERASE 13"/>
    <property type="match status" value="1"/>
</dbReference>
<evidence type="ECO:0000256" key="1">
    <source>
        <dbReference type="ARBA" id="ARBA00008324"/>
    </source>
</evidence>
<evidence type="ECO:0000259" key="3">
    <source>
        <dbReference type="Pfam" id="PF03061"/>
    </source>
</evidence>
<dbReference type="InterPro" id="IPR039298">
    <property type="entry name" value="ACOT13"/>
</dbReference>
<dbReference type="STRING" id="83401.SAMN05421742_102217"/>
<keyword evidence="2" id="KW-0378">Hydrolase</keyword>
<proteinExistence type="inferred from homology"/>
<accession>A0A1G7WJ91</accession>
<sequence>MVHITKQQVIDIVERELPFARYVGAEVDEIGPGHVVCRMRYKPELVRPGGTISGPALMSLADFAMFVAVMSLIGPVELAVTTNLNINFLRKPGQEDVLAVGSVLKQGKRLAVMEVDLYSGEIGPDNMVAHVTGTYSIPPTG</sequence>
<dbReference type="AlphaFoldDB" id="A0A1G7WJ91"/>
<dbReference type="NCBIfam" id="TIGR00369">
    <property type="entry name" value="unchar_dom_1"/>
    <property type="match status" value="1"/>
</dbReference>
<dbReference type="EMBL" id="FNCV01000002">
    <property type="protein sequence ID" value="SDG71938.1"/>
    <property type="molecule type" value="Genomic_DNA"/>
</dbReference>
<dbReference type="InterPro" id="IPR029069">
    <property type="entry name" value="HotDog_dom_sf"/>
</dbReference>
<organism evidence="4 5">
    <name type="scientific">Roseospirillum parvum</name>
    <dbReference type="NCBI Taxonomy" id="83401"/>
    <lineage>
        <taxon>Bacteria</taxon>
        <taxon>Pseudomonadati</taxon>
        <taxon>Pseudomonadota</taxon>
        <taxon>Alphaproteobacteria</taxon>
        <taxon>Rhodospirillales</taxon>
        <taxon>Rhodospirillaceae</taxon>
        <taxon>Roseospirillum</taxon>
    </lineage>
</organism>
<dbReference type="GO" id="GO:0047617">
    <property type="term" value="F:fatty acyl-CoA hydrolase activity"/>
    <property type="evidence" value="ECO:0007669"/>
    <property type="project" value="InterPro"/>
</dbReference>
<protein>
    <submittedName>
        <fullName evidence="4">Uncharacterized domain 1-containing protein</fullName>
    </submittedName>
</protein>
<keyword evidence="5" id="KW-1185">Reference proteome</keyword>
<evidence type="ECO:0000256" key="2">
    <source>
        <dbReference type="ARBA" id="ARBA00022801"/>
    </source>
</evidence>
<dbReference type="PANTHER" id="PTHR21660">
    <property type="entry name" value="THIOESTERASE SUPERFAMILY MEMBER-RELATED"/>
    <property type="match status" value="1"/>
</dbReference>
<dbReference type="InterPro" id="IPR003736">
    <property type="entry name" value="PAAI_dom"/>
</dbReference>
<evidence type="ECO:0000313" key="4">
    <source>
        <dbReference type="EMBL" id="SDG71938.1"/>
    </source>
</evidence>
<dbReference type="OrthoDB" id="9805304at2"/>
<comment type="similarity">
    <text evidence="1">Belongs to the thioesterase PaaI family.</text>
</comment>
<dbReference type="Proteomes" id="UP000217076">
    <property type="component" value="Unassembled WGS sequence"/>
</dbReference>
<dbReference type="CDD" id="cd03443">
    <property type="entry name" value="PaaI_thioesterase"/>
    <property type="match status" value="1"/>
</dbReference>
<dbReference type="SUPFAM" id="SSF54637">
    <property type="entry name" value="Thioesterase/thiol ester dehydrase-isomerase"/>
    <property type="match status" value="1"/>
</dbReference>
<reference evidence="5" key="1">
    <citation type="submission" date="2016-10" db="EMBL/GenBank/DDBJ databases">
        <authorList>
            <person name="Varghese N."/>
            <person name="Submissions S."/>
        </authorList>
    </citation>
    <scope>NUCLEOTIDE SEQUENCE [LARGE SCALE GENOMIC DNA]</scope>
    <source>
        <strain evidence="5">930I</strain>
    </source>
</reference>
<name>A0A1G7WJ91_9PROT</name>
<evidence type="ECO:0000313" key="5">
    <source>
        <dbReference type="Proteomes" id="UP000217076"/>
    </source>
</evidence>
<dbReference type="Pfam" id="PF03061">
    <property type="entry name" value="4HBT"/>
    <property type="match status" value="1"/>
</dbReference>
<dbReference type="RefSeq" id="WP_092615850.1">
    <property type="nucleotide sequence ID" value="NZ_FNCV01000002.1"/>
</dbReference>
<feature type="domain" description="Thioesterase" evidence="3">
    <location>
        <begin position="49"/>
        <end position="121"/>
    </location>
</feature>
<dbReference type="InterPro" id="IPR006683">
    <property type="entry name" value="Thioestr_dom"/>
</dbReference>
<gene>
    <name evidence="4" type="ORF">SAMN05421742_102217</name>
</gene>
<dbReference type="Gene3D" id="3.10.129.10">
    <property type="entry name" value="Hotdog Thioesterase"/>
    <property type="match status" value="1"/>
</dbReference>